<gene>
    <name evidence="2" type="ORF">Y1Q_0004968</name>
</gene>
<keyword evidence="3" id="KW-1185">Reference proteome</keyword>
<name>A0A151MYD3_ALLMI</name>
<evidence type="ECO:0000313" key="2">
    <source>
        <dbReference type="EMBL" id="KYO29573.1"/>
    </source>
</evidence>
<protein>
    <submittedName>
        <fullName evidence="2">Uncharacterized protein</fullName>
    </submittedName>
</protein>
<comment type="caution">
    <text evidence="2">The sequence shown here is derived from an EMBL/GenBank/DDBJ whole genome shotgun (WGS) entry which is preliminary data.</text>
</comment>
<evidence type="ECO:0000313" key="3">
    <source>
        <dbReference type="Proteomes" id="UP000050525"/>
    </source>
</evidence>
<proteinExistence type="predicted"/>
<feature type="region of interest" description="Disordered" evidence="1">
    <location>
        <begin position="1"/>
        <end position="24"/>
    </location>
</feature>
<dbReference type="Proteomes" id="UP000050525">
    <property type="component" value="Unassembled WGS sequence"/>
</dbReference>
<sequence>MPRPRAAALTSRDPARPWHLPSNPTVKLSGEMAGDVACRCPGGDAALRPVGKVKVFLSALLRLDVLPEL</sequence>
<dbReference type="AlphaFoldDB" id="A0A151MYD3"/>
<reference evidence="2 3" key="1">
    <citation type="journal article" date="2012" name="Genome Biol.">
        <title>Sequencing three crocodilian genomes to illuminate the evolution of archosaurs and amniotes.</title>
        <authorList>
            <person name="St John J.A."/>
            <person name="Braun E.L."/>
            <person name="Isberg S.R."/>
            <person name="Miles L.G."/>
            <person name="Chong A.Y."/>
            <person name="Gongora J."/>
            <person name="Dalzell P."/>
            <person name="Moran C."/>
            <person name="Bed'hom B."/>
            <person name="Abzhanov A."/>
            <person name="Burgess S.C."/>
            <person name="Cooksey A.M."/>
            <person name="Castoe T.A."/>
            <person name="Crawford N.G."/>
            <person name="Densmore L.D."/>
            <person name="Drew J.C."/>
            <person name="Edwards S.V."/>
            <person name="Faircloth B.C."/>
            <person name="Fujita M.K."/>
            <person name="Greenwold M.J."/>
            <person name="Hoffmann F.G."/>
            <person name="Howard J.M."/>
            <person name="Iguchi T."/>
            <person name="Janes D.E."/>
            <person name="Khan S.Y."/>
            <person name="Kohno S."/>
            <person name="de Koning A.J."/>
            <person name="Lance S.L."/>
            <person name="McCarthy F.M."/>
            <person name="McCormack J.E."/>
            <person name="Merchant M.E."/>
            <person name="Peterson D.G."/>
            <person name="Pollock D.D."/>
            <person name="Pourmand N."/>
            <person name="Raney B.J."/>
            <person name="Roessler K.A."/>
            <person name="Sanford J.R."/>
            <person name="Sawyer R.H."/>
            <person name="Schmidt C.J."/>
            <person name="Triplett E.W."/>
            <person name="Tuberville T.D."/>
            <person name="Venegas-Anaya M."/>
            <person name="Howard J.T."/>
            <person name="Jarvis E.D."/>
            <person name="Guillette L.J.Jr."/>
            <person name="Glenn T.C."/>
            <person name="Green R.E."/>
            <person name="Ray D.A."/>
        </authorList>
    </citation>
    <scope>NUCLEOTIDE SEQUENCE [LARGE SCALE GENOMIC DNA]</scope>
    <source>
        <strain evidence="2">KSC_2009_1</strain>
    </source>
</reference>
<accession>A0A151MYD3</accession>
<evidence type="ECO:0000256" key="1">
    <source>
        <dbReference type="SAM" id="MobiDB-lite"/>
    </source>
</evidence>
<dbReference type="EMBL" id="AKHW03004653">
    <property type="protein sequence ID" value="KYO29573.1"/>
    <property type="molecule type" value="Genomic_DNA"/>
</dbReference>
<organism evidence="2 3">
    <name type="scientific">Alligator mississippiensis</name>
    <name type="common">American alligator</name>
    <dbReference type="NCBI Taxonomy" id="8496"/>
    <lineage>
        <taxon>Eukaryota</taxon>
        <taxon>Metazoa</taxon>
        <taxon>Chordata</taxon>
        <taxon>Craniata</taxon>
        <taxon>Vertebrata</taxon>
        <taxon>Euteleostomi</taxon>
        <taxon>Archelosauria</taxon>
        <taxon>Archosauria</taxon>
        <taxon>Crocodylia</taxon>
        <taxon>Alligatoridae</taxon>
        <taxon>Alligatorinae</taxon>
        <taxon>Alligator</taxon>
    </lineage>
</organism>